<dbReference type="InterPro" id="IPR023366">
    <property type="entry name" value="ATP_synth_asu-like_sf"/>
</dbReference>
<dbReference type="InterPro" id="IPR001783">
    <property type="entry name" value="Lumazine-bd"/>
</dbReference>
<sequence>MFTGIIAELGSVVRIEDLGGSARITVRAGAILEDLPGGGSLAVNGVCLTAVPAGVPLDDRASVHPRDGEHLFTADVMGETLTRTTLGRLAPGHRVNLERCLPAHGRLDGHIVQGHVDGIGRIAEVEEYGSWRRVRVEIPEDLAPLMVEKGSIALQGVSLTLTAVSPPHASPAWVEVGLIPATLAATTFGEAGPGEEVNVEADVLAKHAQRLFLFHTATGGPGLAPAAPRPAATPPAGGDEIPGGHASSRDISATSTDVPRVVPGTEPPGDHVPAGDVSLATGDGLRADASAGTGEVRA</sequence>
<keyword evidence="13" id="KW-1185">Reference proteome</keyword>
<reference evidence="12" key="1">
    <citation type="journal article" date="2014" name="Int. J. Syst. Evol. Microbiol.">
        <title>Complete genome sequence of Corynebacterium casei LMG S-19264T (=DSM 44701T), isolated from a smear-ripened cheese.</title>
        <authorList>
            <consortium name="US DOE Joint Genome Institute (JGI-PGF)"/>
            <person name="Walter F."/>
            <person name="Albersmeier A."/>
            <person name="Kalinowski J."/>
            <person name="Ruckert C."/>
        </authorList>
    </citation>
    <scope>NUCLEOTIDE SEQUENCE</scope>
    <source>
        <strain evidence="12">CGMCC 1.12785</strain>
    </source>
</reference>
<dbReference type="GO" id="GO:0004746">
    <property type="term" value="F:riboflavin synthase activity"/>
    <property type="evidence" value="ECO:0007669"/>
    <property type="project" value="UniProtKB-EC"/>
</dbReference>
<evidence type="ECO:0000256" key="7">
    <source>
        <dbReference type="ARBA" id="ARBA00022679"/>
    </source>
</evidence>
<evidence type="ECO:0000313" key="13">
    <source>
        <dbReference type="Proteomes" id="UP000616114"/>
    </source>
</evidence>
<protein>
    <recommendedName>
        <fullName evidence="5">Riboflavin synthase</fullName>
        <ecNumber evidence="4">2.5.1.9</ecNumber>
    </recommendedName>
</protein>
<evidence type="ECO:0000256" key="10">
    <source>
        <dbReference type="SAM" id="MobiDB-lite"/>
    </source>
</evidence>
<comment type="catalytic activity">
    <reaction evidence="1">
        <text>2 6,7-dimethyl-8-(1-D-ribityl)lumazine + H(+) = 5-amino-6-(D-ribitylamino)uracil + riboflavin</text>
        <dbReference type="Rhea" id="RHEA:20772"/>
        <dbReference type="ChEBI" id="CHEBI:15378"/>
        <dbReference type="ChEBI" id="CHEBI:15934"/>
        <dbReference type="ChEBI" id="CHEBI:57986"/>
        <dbReference type="ChEBI" id="CHEBI:58201"/>
        <dbReference type="EC" id="2.5.1.9"/>
    </reaction>
</comment>
<dbReference type="RefSeq" id="WP_188551379.1">
    <property type="nucleotide sequence ID" value="NZ_BMFY01000012.1"/>
</dbReference>
<dbReference type="AlphaFoldDB" id="A0A8J2U025"/>
<dbReference type="InterPro" id="IPR026017">
    <property type="entry name" value="Lumazine-bd_dom"/>
</dbReference>
<dbReference type="EMBL" id="BMFY01000012">
    <property type="protein sequence ID" value="GGA22209.1"/>
    <property type="molecule type" value="Genomic_DNA"/>
</dbReference>
<evidence type="ECO:0000256" key="1">
    <source>
        <dbReference type="ARBA" id="ARBA00000968"/>
    </source>
</evidence>
<keyword evidence="7" id="KW-0808">Transferase</keyword>
<feature type="domain" description="Lumazine-binding" evidence="11">
    <location>
        <begin position="111"/>
        <end position="212"/>
    </location>
</feature>
<evidence type="ECO:0000259" key="11">
    <source>
        <dbReference type="PROSITE" id="PS51177"/>
    </source>
</evidence>
<accession>A0A8J2U025</accession>
<comment type="caution">
    <text evidence="12">The sequence shown here is derived from an EMBL/GenBank/DDBJ whole genome shotgun (WGS) entry which is preliminary data.</text>
</comment>
<evidence type="ECO:0000256" key="5">
    <source>
        <dbReference type="ARBA" id="ARBA00013950"/>
    </source>
</evidence>
<evidence type="ECO:0000256" key="3">
    <source>
        <dbReference type="ARBA" id="ARBA00004887"/>
    </source>
</evidence>
<dbReference type="EC" id="2.5.1.9" evidence="4"/>
<dbReference type="PROSITE" id="PS51177">
    <property type="entry name" value="LUMAZINE_BIND"/>
    <property type="match status" value="2"/>
</dbReference>
<feature type="repeat" description="Lumazine-binding" evidence="9">
    <location>
        <begin position="1"/>
        <end position="110"/>
    </location>
</feature>
<dbReference type="InterPro" id="IPR017938">
    <property type="entry name" value="Riboflavin_synthase-like_b-brl"/>
</dbReference>
<comment type="pathway">
    <text evidence="3">Cofactor biosynthesis; riboflavin biosynthesis; riboflavin from 2-hydroxy-3-oxobutyl phosphate and 5-amino-6-(D-ribitylamino)uracil: step 2/2.</text>
</comment>
<name>A0A8J2U025_9MICO</name>
<dbReference type="PANTHER" id="PTHR21098">
    <property type="entry name" value="RIBOFLAVIN SYNTHASE ALPHA CHAIN"/>
    <property type="match status" value="1"/>
</dbReference>
<dbReference type="CDD" id="cd00402">
    <property type="entry name" value="Riboflavin_synthase_like"/>
    <property type="match status" value="1"/>
</dbReference>
<feature type="domain" description="Lumazine-binding" evidence="11">
    <location>
        <begin position="1"/>
        <end position="110"/>
    </location>
</feature>
<dbReference type="GO" id="GO:0009231">
    <property type="term" value="P:riboflavin biosynthetic process"/>
    <property type="evidence" value="ECO:0007669"/>
    <property type="project" value="UniProtKB-KW"/>
</dbReference>
<evidence type="ECO:0000256" key="8">
    <source>
        <dbReference type="ARBA" id="ARBA00022737"/>
    </source>
</evidence>
<organism evidence="12 13">
    <name type="scientific">Sediminivirga luteola</name>
    <dbReference type="NCBI Taxonomy" id="1774748"/>
    <lineage>
        <taxon>Bacteria</taxon>
        <taxon>Bacillati</taxon>
        <taxon>Actinomycetota</taxon>
        <taxon>Actinomycetes</taxon>
        <taxon>Micrococcales</taxon>
        <taxon>Brevibacteriaceae</taxon>
        <taxon>Sediminivirga</taxon>
    </lineage>
</organism>
<evidence type="ECO:0000313" key="12">
    <source>
        <dbReference type="EMBL" id="GGA22209.1"/>
    </source>
</evidence>
<feature type="repeat" description="Lumazine-binding" evidence="9">
    <location>
        <begin position="111"/>
        <end position="212"/>
    </location>
</feature>
<dbReference type="NCBIfam" id="NF006767">
    <property type="entry name" value="PRK09289.1"/>
    <property type="match status" value="1"/>
</dbReference>
<comment type="function">
    <text evidence="2">Catalyzes the dismutation of two molecules of 6,7-dimethyl-8-ribityllumazine, resulting in the formation of riboflavin and 5-amino-6-(D-ribitylamino)uracil.</text>
</comment>
<dbReference type="SUPFAM" id="SSF63380">
    <property type="entry name" value="Riboflavin synthase domain-like"/>
    <property type="match status" value="2"/>
</dbReference>
<feature type="region of interest" description="Disordered" evidence="10">
    <location>
        <begin position="222"/>
        <end position="298"/>
    </location>
</feature>
<dbReference type="Gene3D" id="2.40.30.20">
    <property type="match status" value="2"/>
</dbReference>
<evidence type="ECO:0000256" key="2">
    <source>
        <dbReference type="ARBA" id="ARBA00002803"/>
    </source>
</evidence>
<keyword evidence="8" id="KW-0677">Repeat</keyword>
<dbReference type="Proteomes" id="UP000616114">
    <property type="component" value="Unassembled WGS sequence"/>
</dbReference>
<evidence type="ECO:0000256" key="4">
    <source>
        <dbReference type="ARBA" id="ARBA00012827"/>
    </source>
</evidence>
<keyword evidence="6" id="KW-0686">Riboflavin biosynthesis</keyword>
<dbReference type="PANTHER" id="PTHR21098:SF12">
    <property type="entry name" value="RIBOFLAVIN SYNTHASE"/>
    <property type="match status" value="1"/>
</dbReference>
<evidence type="ECO:0000256" key="9">
    <source>
        <dbReference type="PROSITE-ProRule" id="PRU00524"/>
    </source>
</evidence>
<dbReference type="Pfam" id="PF00677">
    <property type="entry name" value="Lum_binding"/>
    <property type="match status" value="2"/>
</dbReference>
<proteinExistence type="predicted"/>
<gene>
    <name evidence="12" type="ORF">GCM10011333_26580</name>
</gene>
<reference evidence="12" key="2">
    <citation type="submission" date="2020-09" db="EMBL/GenBank/DDBJ databases">
        <authorList>
            <person name="Sun Q."/>
            <person name="Zhou Y."/>
        </authorList>
    </citation>
    <scope>NUCLEOTIDE SEQUENCE</scope>
    <source>
        <strain evidence="12">CGMCC 1.12785</strain>
    </source>
</reference>
<evidence type="ECO:0000256" key="6">
    <source>
        <dbReference type="ARBA" id="ARBA00022619"/>
    </source>
</evidence>